<reference evidence="6" key="1">
    <citation type="submission" date="2022-08" db="EMBL/GenBank/DDBJ databases">
        <authorList>
            <person name="Kallberg Y."/>
            <person name="Tangrot J."/>
            <person name="Rosling A."/>
        </authorList>
    </citation>
    <scope>NUCLEOTIDE SEQUENCE</scope>
    <source>
        <strain evidence="6">Wild A</strain>
    </source>
</reference>
<dbReference type="GO" id="GO:0005524">
    <property type="term" value="F:ATP binding"/>
    <property type="evidence" value="ECO:0007669"/>
    <property type="project" value="UniProtKB-KW"/>
</dbReference>
<dbReference type="PANTHER" id="PTHR44329:SF288">
    <property type="entry name" value="MITOGEN-ACTIVATED PROTEIN KINASE KINASE KINASE 20"/>
    <property type="match status" value="1"/>
</dbReference>
<dbReference type="Proteomes" id="UP001153678">
    <property type="component" value="Unassembled WGS sequence"/>
</dbReference>
<dbReference type="AlphaFoldDB" id="A0A9W4SS19"/>
<dbReference type="SUPFAM" id="SSF56112">
    <property type="entry name" value="Protein kinase-like (PK-like)"/>
    <property type="match status" value="1"/>
</dbReference>
<accession>A0A9W4SS19</accession>
<comment type="caution">
    <text evidence="6">The sequence shown here is derived from an EMBL/GenBank/DDBJ whole genome shotgun (WGS) entry which is preliminary data.</text>
</comment>
<keyword evidence="7" id="KW-1185">Reference proteome</keyword>
<dbReference type="Pfam" id="PF07714">
    <property type="entry name" value="PK_Tyr_Ser-Thr"/>
    <property type="match status" value="1"/>
</dbReference>
<keyword evidence="2" id="KW-0547">Nucleotide-binding</keyword>
<keyword evidence="4" id="KW-0067">ATP-binding</keyword>
<evidence type="ECO:0000256" key="4">
    <source>
        <dbReference type="ARBA" id="ARBA00022840"/>
    </source>
</evidence>
<dbReference type="EMBL" id="CAMKVN010001860">
    <property type="protein sequence ID" value="CAI2178461.1"/>
    <property type="molecule type" value="Genomic_DNA"/>
</dbReference>
<dbReference type="InterPro" id="IPR011009">
    <property type="entry name" value="Kinase-like_dom_sf"/>
</dbReference>
<dbReference type="PROSITE" id="PS50011">
    <property type="entry name" value="PROTEIN_KINASE_DOM"/>
    <property type="match status" value="1"/>
</dbReference>
<dbReference type="PANTHER" id="PTHR44329">
    <property type="entry name" value="SERINE/THREONINE-PROTEIN KINASE TNNI3K-RELATED"/>
    <property type="match status" value="1"/>
</dbReference>
<name>A0A9W4SS19_9GLOM</name>
<evidence type="ECO:0000256" key="3">
    <source>
        <dbReference type="ARBA" id="ARBA00022777"/>
    </source>
</evidence>
<dbReference type="GO" id="GO:0004674">
    <property type="term" value="F:protein serine/threonine kinase activity"/>
    <property type="evidence" value="ECO:0007669"/>
    <property type="project" value="TreeGrafter"/>
</dbReference>
<keyword evidence="3" id="KW-0418">Kinase</keyword>
<proteinExistence type="predicted"/>
<feature type="domain" description="Protein kinase" evidence="5">
    <location>
        <begin position="24"/>
        <end position="272"/>
    </location>
</feature>
<dbReference type="OrthoDB" id="6718656at2759"/>
<dbReference type="Gene3D" id="1.10.510.10">
    <property type="entry name" value="Transferase(Phosphotransferase) domain 1"/>
    <property type="match status" value="1"/>
</dbReference>
<evidence type="ECO:0000256" key="2">
    <source>
        <dbReference type="ARBA" id="ARBA00022741"/>
    </source>
</evidence>
<keyword evidence="1" id="KW-0808">Transferase</keyword>
<evidence type="ECO:0000313" key="7">
    <source>
        <dbReference type="Proteomes" id="UP001153678"/>
    </source>
</evidence>
<dbReference type="PRINTS" id="PR00109">
    <property type="entry name" value="TYRKINASE"/>
</dbReference>
<sequence length="345" mass="40161">MVNALERLYYQNDYFIKWIPYSNLENLEFLTSGGNSNVYSGTWNSIKIILKAINSEDVNDIINEFKIHHKCRGQTVIPFYGVTRMPEKNKFAMVIKHAKHGDLRNYIRQSFSNLTWTDRVNILIKLSEAIDYLHKMGLLHRDLHSKNILVDGDKIYISDFGLCQPIDSEIGSIEGVLPYIAPEVLRQKPYTIQSEIYSLGMIMWELTSNQPPFSNYYDSRLLTIALAVDELRPMMIKGTPDFYANIMKRCWSNDPSQRPEASQLLKIFKEMLESCKTFDNDFDSQNFPVIKLNDEQDITFYYPLNTNSIYTSENEVAEAVMDNYNSLFIDLQTNPLKFEEKEVIK</sequence>
<dbReference type="InterPro" id="IPR000719">
    <property type="entry name" value="Prot_kinase_dom"/>
</dbReference>
<organism evidence="6 7">
    <name type="scientific">Funneliformis geosporum</name>
    <dbReference type="NCBI Taxonomy" id="1117311"/>
    <lineage>
        <taxon>Eukaryota</taxon>
        <taxon>Fungi</taxon>
        <taxon>Fungi incertae sedis</taxon>
        <taxon>Mucoromycota</taxon>
        <taxon>Glomeromycotina</taxon>
        <taxon>Glomeromycetes</taxon>
        <taxon>Glomerales</taxon>
        <taxon>Glomeraceae</taxon>
        <taxon>Funneliformis</taxon>
    </lineage>
</organism>
<evidence type="ECO:0000259" key="5">
    <source>
        <dbReference type="PROSITE" id="PS50011"/>
    </source>
</evidence>
<dbReference type="InterPro" id="IPR001245">
    <property type="entry name" value="Ser-Thr/Tyr_kinase_cat_dom"/>
</dbReference>
<evidence type="ECO:0000313" key="6">
    <source>
        <dbReference type="EMBL" id="CAI2178461.1"/>
    </source>
</evidence>
<protein>
    <submittedName>
        <fullName evidence="6">8857_t:CDS:1</fullName>
    </submittedName>
</protein>
<evidence type="ECO:0000256" key="1">
    <source>
        <dbReference type="ARBA" id="ARBA00022679"/>
    </source>
</evidence>
<dbReference type="InterPro" id="IPR051681">
    <property type="entry name" value="Ser/Thr_Kinases-Pseudokinases"/>
</dbReference>
<gene>
    <name evidence="6" type="ORF">FWILDA_LOCUS8597</name>
</gene>